<dbReference type="Proteomes" id="UP001521116">
    <property type="component" value="Unassembled WGS sequence"/>
</dbReference>
<sequence>MGPMEEKNDLPVPDKTTINVALLSQDEADKLRSQALSSDREKIPAGYYSSARIVGTFVGIALSLVGTYFVYQAAASVITSINEDIGPSENSSLFAIVWTAAQPISILLFGSLSDRFGRRKWALAANVLGILGGIVAGTAKTMNTLIGAMVMLGLASGVPASYPLLTGELATNKGKFLATITVVVPNVIATGFGPYIGQRLVVYGTWRWIFWIYIMMMVPGTVCWYFWYHPPTFVQLHGHNFERRQALKRIDYLGVLLLTAGLTLFLLGVSWGGTTPALTWDSARILGLLIPGIVCCVAFVIYECLVPESPIIPMRFFRDVRGFACINVMSAVFGCINIAFFILWPSQVIHIFGSTGSWEQTAWMSCTVNFGIWAGIIIVGPLYHIIKHIRWQLVVATVWMSVFLGVITTANANQRAAAIAVSFLSCLPIGWGEVITMLLVQYLVDDRDLGAAFAVTSANRTILGCIFTSVFSAILTNKLPQELSAHLVPRALDAGLDPSSVPDVVAAVVAGNSTALSLVPGLDDPTVLKAVNEGASNAWAGAYAYVYYCALALGLCSVIAALCTRDMDKYLTGHIPRQIYTKSEGDVDVLEKMNGSTSGDNERE</sequence>
<dbReference type="InterPro" id="IPR010573">
    <property type="entry name" value="MFS_Str1/Tri12-like"/>
</dbReference>
<dbReference type="SUPFAM" id="SSF103473">
    <property type="entry name" value="MFS general substrate transporter"/>
    <property type="match status" value="1"/>
</dbReference>
<dbReference type="InterPro" id="IPR020846">
    <property type="entry name" value="MFS_dom"/>
</dbReference>
<dbReference type="EMBL" id="JAJVDC020000232">
    <property type="protein sequence ID" value="KAL1617415.1"/>
    <property type="molecule type" value="Genomic_DNA"/>
</dbReference>
<feature type="transmembrane region" description="Helical" evidence="6">
    <location>
        <begin position="121"/>
        <end position="139"/>
    </location>
</feature>
<protein>
    <recommendedName>
        <fullName evidence="7">Major facilitator superfamily (MFS) profile domain-containing protein</fullName>
    </recommendedName>
</protein>
<dbReference type="Pfam" id="PF06609">
    <property type="entry name" value="TRI12"/>
    <property type="match status" value="1"/>
</dbReference>
<evidence type="ECO:0000256" key="1">
    <source>
        <dbReference type="ARBA" id="ARBA00004141"/>
    </source>
</evidence>
<comment type="caution">
    <text evidence="8">The sequence shown here is derived from an EMBL/GenBank/DDBJ whole genome shotgun (WGS) entry which is preliminary data.</text>
</comment>
<evidence type="ECO:0000313" key="8">
    <source>
        <dbReference type="EMBL" id="KAL1617415.1"/>
    </source>
</evidence>
<feature type="transmembrane region" description="Helical" evidence="6">
    <location>
        <begin position="249"/>
        <end position="271"/>
    </location>
</feature>
<keyword evidence="2" id="KW-0813">Transport</keyword>
<feature type="transmembrane region" description="Helical" evidence="6">
    <location>
        <begin position="91"/>
        <end position="109"/>
    </location>
</feature>
<evidence type="ECO:0000256" key="5">
    <source>
        <dbReference type="ARBA" id="ARBA00023136"/>
    </source>
</evidence>
<evidence type="ECO:0000256" key="6">
    <source>
        <dbReference type="SAM" id="Phobius"/>
    </source>
</evidence>
<keyword evidence="9" id="KW-1185">Reference proteome</keyword>
<reference evidence="8 9" key="1">
    <citation type="submission" date="2024-02" db="EMBL/GenBank/DDBJ databases">
        <title>De novo assembly and annotation of 12 fungi associated with fruit tree decline syndrome in Ontario, Canada.</title>
        <authorList>
            <person name="Sulman M."/>
            <person name="Ellouze W."/>
            <person name="Ilyukhin E."/>
        </authorList>
    </citation>
    <scope>NUCLEOTIDE SEQUENCE [LARGE SCALE GENOMIC DNA]</scope>
    <source>
        <strain evidence="8 9">M1-105</strain>
    </source>
</reference>
<accession>A0ABR3SDI3</accession>
<dbReference type="PANTHER" id="PTHR23501">
    <property type="entry name" value="MAJOR FACILITATOR SUPERFAMILY"/>
    <property type="match status" value="1"/>
</dbReference>
<dbReference type="PROSITE" id="PS50850">
    <property type="entry name" value="MFS"/>
    <property type="match status" value="1"/>
</dbReference>
<evidence type="ECO:0000256" key="2">
    <source>
        <dbReference type="ARBA" id="ARBA00022448"/>
    </source>
</evidence>
<evidence type="ECO:0000256" key="3">
    <source>
        <dbReference type="ARBA" id="ARBA00022692"/>
    </source>
</evidence>
<keyword evidence="5 6" id="KW-0472">Membrane</keyword>
<organism evidence="8 9">
    <name type="scientific">Neofusicoccum ribis</name>
    <dbReference type="NCBI Taxonomy" id="45134"/>
    <lineage>
        <taxon>Eukaryota</taxon>
        <taxon>Fungi</taxon>
        <taxon>Dikarya</taxon>
        <taxon>Ascomycota</taxon>
        <taxon>Pezizomycotina</taxon>
        <taxon>Dothideomycetes</taxon>
        <taxon>Dothideomycetes incertae sedis</taxon>
        <taxon>Botryosphaeriales</taxon>
        <taxon>Botryosphaeriaceae</taxon>
        <taxon>Neofusicoccum</taxon>
    </lineage>
</organism>
<feature type="transmembrane region" description="Helical" evidence="6">
    <location>
        <begin position="323"/>
        <end position="342"/>
    </location>
</feature>
<keyword evidence="3 6" id="KW-0812">Transmembrane</keyword>
<feature type="domain" description="Major facilitator superfamily (MFS) profile" evidence="7">
    <location>
        <begin position="52"/>
        <end position="523"/>
    </location>
</feature>
<feature type="transmembrane region" description="Helical" evidence="6">
    <location>
        <begin position="362"/>
        <end position="386"/>
    </location>
</feature>
<evidence type="ECO:0000313" key="9">
    <source>
        <dbReference type="Proteomes" id="UP001521116"/>
    </source>
</evidence>
<dbReference type="InterPro" id="IPR053791">
    <property type="entry name" value="MFS_Tri12-like"/>
</dbReference>
<dbReference type="CDD" id="cd06179">
    <property type="entry name" value="MFS_TRI12_like"/>
    <property type="match status" value="1"/>
</dbReference>
<dbReference type="Gene3D" id="1.20.1250.20">
    <property type="entry name" value="MFS general substrate transporter like domains"/>
    <property type="match status" value="2"/>
</dbReference>
<evidence type="ECO:0000256" key="4">
    <source>
        <dbReference type="ARBA" id="ARBA00022989"/>
    </source>
</evidence>
<feature type="transmembrane region" description="Helical" evidence="6">
    <location>
        <begin position="283"/>
        <end position="302"/>
    </location>
</feature>
<name>A0ABR3SDI3_9PEZI</name>
<feature type="transmembrane region" description="Helical" evidence="6">
    <location>
        <begin position="452"/>
        <end position="475"/>
    </location>
</feature>
<feature type="transmembrane region" description="Helical" evidence="6">
    <location>
        <begin position="145"/>
        <end position="164"/>
    </location>
</feature>
<feature type="transmembrane region" description="Helical" evidence="6">
    <location>
        <begin position="208"/>
        <end position="228"/>
    </location>
</feature>
<evidence type="ECO:0000259" key="7">
    <source>
        <dbReference type="PROSITE" id="PS50850"/>
    </source>
</evidence>
<feature type="transmembrane region" description="Helical" evidence="6">
    <location>
        <begin position="50"/>
        <end position="71"/>
    </location>
</feature>
<dbReference type="PANTHER" id="PTHR23501:SF109">
    <property type="entry name" value="MAJOR FACILITATOR SUPERFAMILY (MFS) PROFILE DOMAIN-CONTAINING PROTEIN-RELATED"/>
    <property type="match status" value="1"/>
</dbReference>
<feature type="transmembrane region" description="Helical" evidence="6">
    <location>
        <begin position="416"/>
        <end position="440"/>
    </location>
</feature>
<keyword evidence="4 6" id="KW-1133">Transmembrane helix</keyword>
<feature type="transmembrane region" description="Helical" evidence="6">
    <location>
        <begin position="176"/>
        <end position="196"/>
    </location>
</feature>
<feature type="transmembrane region" description="Helical" evidence="6">
    <location>
        <begin position="393"/>
        <end position="410"/>
    </location>
</feature>
<proteinExistence type="predicted"/>
<dbReference type="InterPro" id="IPR036259">
    <property type="entry name" value="MFS_trans_sf"/>
</dbReference>
<gene>
    <name evidence="8" type="ORF">SLS56_010993</name>
</gene>
<comment type="subcellular location">
    <subcellularLocation>
        <location evidence="1">Membrane</location>
        <topology evidence="1">Multi-pass membrane protein</topology>
    </subcellularLocation>
</comment>
<feature type="transmembrane region" description="Helical" evidence="6">
    <location>
        <begin position="545"/>
        <end position="564"/>
    </location>
</feature>